<evidence type="ECO:0000259" key="4">
    <source>
        <dbReference type="PROSITE" id="PS50112"/>
    </source>
</evidence>
<evidence type="ECO:0000313" key="8">
    <source>
        <dbReference type="Proteomes" id="UP000199075"/>
    </source>
</evidence>
<evidence type="ECO:0000313" key="7">
    <source>
        <dbReference type="EMBL" id="SDN58501.1"/>
    </source>
</evidence>
<dbReference type="EC" id="2.7.7.65" evidence="2"/>
<dbReference type="PANTHER" id="PTHR45138:SF9">
    <property type="entry name" value="DIGUANYLATE CYCLASE DGCM-RELATED"/>
    <property type="match status" value="1"/>
</dbReference>
<gene>
    <name evidence="7" type="ORF">SAMN04487957_10174</name>
</gene>
<dbReference type="AlphaFoldDB" id="A0A1H0CL44"/>
<evidence type="ECO:0000256" key="3">
    <source>
        <dbReference type="ARBA" id="ARBA00034247"/>
    </source>
</evidence>
<dbReference type="PANTHER" id="PTHR45138">
    <property type="entry name" value="REGULATORY COMPONENTS OF SENSORY TRANSDUCTION SYSTEM"/>
    <property type="match status" value="1"/>
</dbReference>
<dbReference type="PROSITE" id="PS50887">
    <property type="entry name" value="GGDEF"/>
    <property type="match status" value="1"/>
</dbReference>
<dbReference type="SMART" id="SM00267">
    <property type="entry name" value="GGDEF"/>
    <property type="match status" value="1"/>
</dbReference>
<evidence type="ECO:0000256" key="1">
    <source>
        <dbReference type="ARBA" id="ARBA00001946"/>
    </source>
</evidence>
<dbReference type="PROSITE" id="PS50113">
    <property type="entry name" value="PAC"/>
    <property type="match status" value="1"/>
</dbReference>
<accession>A0A1H0CL44</accession>
<dbReference type="Gene3D" id="3.30.70.270">
    <property type="match status" value="1"/>
</dbReference>
<evidence type="ECO:0000256" key="2">
    <source>
        <dbReference type="ARBA" id="ARBA00012528"/>
    </source>
</evidence>
<dbReference type="Pfam" id="PF08448">
    <property type="entry name" value="PAS_4"/>
    <property type="match status" value="1"/>
</dbReference>
<evidence type="ECO:0000259" key="6">
    <source>
        <dbReference type="PROSITE" id="PS50887"/>
    </source>
</evidence>
<dbReference type="GO" id="GO:0043709">
    <property type="term" value="P:cell adhesion involved in single-species biofilm formation"/>
    <property type="evidence" value="ECO:0007669"/>
    <property type="project" value="TreeGrafter"/>
</dbReference>
<dbReference type="SUPFAM" id="SSF55073">
    <property type="entry name" value="Nucleotide cyclase"/>
    <property type="match status" value="1"/>
</dbReference>
<dbReference type="RefSeq" id="WP_089676220.1">
    <property type="nucleotide sequence ID" value="NZ_FNIV01000001.1"/>
</dbReference>
<dbReference type="CDD" id="cd00130">
    <property type="entry name" value="PAS"/>
    <property type="match status" value="1"/>
</dbReference>
<proteinExistence type="predicted"/>
<feature type="domain" description="PAC" evidence="5">
    <location>
        <begin position="82"/>
        <end position="133"/>
    </location>
</feature>
<dbReference type="NCBIfam" id="TIGR00254">
    <property type="entry name" value="GGDEF"/>
    <property type="match status" value="1"/>
</dbReference>
<comment type="catalytic activity">
    <reaction evidence="3">
        <text>2 GTP = 3',3'-c-di-GMP + 2 diphosphate</text>
        <dbReference type="Rhea" id="RHEA:24898"/>
        <dbReference type="ChEBI" id="CHEBI:33019"/>
        <dbReference type="ChEBI" id="CHEBI:37565"/>
        <dbReference type="ChEBI" id="CHEBI:58805"/>
        <dbReference type="EC" id="2.7.7.65"/>
    </reaction>
</comment>
<name>A0A1H0CL44_9GAMM</name>
<dbReference type="FunFam" id="3.30.70.270:FF:000001">
    <property type="entry name" value="Diguanylate cyclase domain protein"/>
    <property type="match status" value="1"/>
</dbReference>
<dbReference type="Proteomes" id="UP000199075">
    <property type="component" value="Unassembled WGS sequence"/>
</dbReference>
<dbReference type="STRING" id="419597.SAMN04487957_10174"/>
<keyword evidence="8" id="KW-1185">Reference proteome</keyword>
<feature type="domain" description="GGDEF" evidence="6">
    <location>
        <begin position="165"/>
        <end position="295"/>
    </location>
</feature>
<dbReference type="InterPro" id="IPR043128">
    <property type="entry name" value="Rev_trsase/Diguanyl_cyclase"/>
</dbReference>
<dbReference type="InterPro" id="IPR050469">
    <property type="entry name" value="Diguanylate_Cyclase"/>
</dbReference>
<sequence length="305" mass="34024">MPLTPDRLDNVERVIQAAPIGICVTDAQGRFERVNPTYCEFYGYREEELIGQPFTLVVPEANRPILQALHDRFIAGEDDEELAQEWEVHGKDGELRNILARAARIVDNQGAVKKVTFVVDITERKRMEQRLEFLARHDELTGLLNRRAGLALLEEEIARSRRYSTPLAIAACDLDHFKRINDRHGHAAGDNVLREAAMRMRRALRQHDHLVRTGGEEFLVILPGISLAEGWQAMERLRLALSATPLEAPPLTLTLSAGVAELAPGEDSDALMERADRALYGAKEAGRNRVLEAAQPVMGKATKSG</sequence>
<reference evidence="8" key="1">
    <citation type="submission" date="2016-10" db="EMBL/GenBank/DDBJ databases">
        <authorList>
            <person name="Varghese N."/>
            <person name="Submissions S."/>
        </authorList>
    </citation>
    <scope>NUCLEOTIDE SEQUENCE [LARGE SCALE GENOMIC DNA]</scope>
    <source>
        <strain evidence="8">CGMCC 1.6444</strain>
    </source>
</reference>
<dbReference type="SMART" id="SM00091">
    <property type="entry name" value="PAS"/>
    <property type="match status" value="1"/>
</dbReference>
<dbReference type="EMBL" id="FNIV01000001">
    <property type="protein sequence ID" value="SDN58501.1"/>
    <property type="molecule type" value="Genomic_DNA"/>
</dbReference>
<dbReference type="Gene3D" id="3.30.450.20">
    <property type="entry name" value="PAS domain"/>
    <property type="match status" value="1"/>
</dbReference>
<dbReference type="GO" id="GO:1902201">
    <property type="term" value="P:negative regulation of bacterial-type flagellum-dependent cell motility"/>
    <property type="evidence" value="ECO:0007669"/>
    <property type="project" value="TreeGrafter"/>
</dbReference>
<dbReference type="SUPFAM" id="SSF55785">
    <property type="entry name" value="PYP-like sensor domain (PAS domain)"/>
    <property type="match status" value="1"/>
</dbReference>
<dbReference type="NCBIfam" id="TIGR00229">
    <property type="entry name" value="sensory_box"/>
    <property type="match status" value="1"/>
</dbReference>
<dbReference type="InterPro" id="IPR000014">
    <property type="entry name" value="PAS"/>
</dbReference>
<feature type="domain" description="PAS" evidence="4">
    <location>
        <begin position="7"/>
        <end position="77"/>
    </location>
</feature>
<evidence type="ECO:0000259" key="5">
    <source>
        <dbReference type="PROSITE" id="PS50113"/>
    </source>
</evidence>
<dbReference type="InterPro" id="IPR029787">
    <property type="entry name" value="Nucleotide_cyclase"/>
</dbReference>
<comment type="cofactor">
    <cofactor evidence="1">
        <name>Mg(2+)</name>
        <dbReference type="ChEBI" id="CHEBI:18420"/>
    </cofactor>
</comment>
<dbReference type="PROSITE" id="PS50112">
    <property type="entry name" value="PAS"/>
    <property type="match status" value="1"/>
</dbReference>
<dbReference type="InterPro" id="IPR000160">
    <property type="entry name" value="GGDEF_dom"/>
</dbReference>
<organism evidence="7 8">
    <name type="scientific">Halomonas shengliensis</name>
    <dbReference type="NCBI Taxonomy" id="419597"/>
    <lineage>
        <taxon>Bacteria</taxon>
        <taxon>Pseudomonadati</taxon>
        <taxon>Pseudomonadota</taxon>
        <taxon>Gammaproteobacteria</taxon>
        <taxon>Oceanospirillales</taxon>
        <taxon>Halomonadaceae</taxon>
        <taxon>Halomonas</taxon>
    </lineage>
</organism>
<dbReference type="GO" id="GO:0005886">
    <property type="term" value="C:plasma membrane"/>
    <property type="evidence" value="ECO:0007669"/>
    <property type="project" value="TreeGrafter"/>
</dbReference>
<dbReference type="OrthoDB" id="73375at2"/>
<dbReference type="InterPro" id="IPR035965">
    <property type="entry name" value="PAS-like_dom_sf"/>
</dbReference>
<dbReference type="GO" id="GO:0052621">
    <property type="term" value="F:diguanylate cyclase activity"/>
    <property type="evidence" value="ECO:0007669"/>
    <property type="project" value="UniProtKB-EC"/>
</dbReference>
<dbReference type="Pfam" id="PF00990">
    <property type="entry name" value="GGDEF"/>
    <property type="match status" value="1"/>
</dbReference>
<protein>
    <recommendedName>
        <fullName evidence="2">diguanylate cyclase</fullName>
        <ecNumber evidence="2">2.7.7.65</ecNumber>
    </recommendedName>
</protein>
<dbReference type="CDD" id="cd01949">
    <property type="entry name" value="GGDEF"/>
    <property type="match status" value="1"/>
</dbReference>
<dbReference type="InterPro" id="IPR013656">
    <property type="entry name" value="PAS_4"/>
</dbReference>
<dbReference type="InterPro" id="IPR000700">
    <property type="entry name" value="PAS-assoc_C"/>
</dbReference>